<gene>
    <name evidence="2" type="ORF">FHX52_0582</name>
</gene>
<sequence>MTEKVTRPAVAVHREPGPLGDRARHLLGLGGRPREAPLDPEAWSEVGVDDGTAPGELLHWLVERFGGSSFGSSASYRDPDTGRDVLLGWVLDVSEVTEAQQDLDGVVPRELVPFENDGADNFLLVRVDGEGAGAVVRRLHDAPLDRRFDVVDDSLEHFLAALHPGE</sequence>
<dbReference type="InterPro" id="IPR037883">
    <property type="entry name" value="Knr4/Smi1-like_sf"/>
</dbReference>
<evidence type="ECO:0000313" key="2">
    <source>
        <dbReference type="EMBL" id="TQN47480.1"/>
    </source>
</evidence>
<dbReference type="AlphaFoldDB" id="A0A543PTU6"/>
<comment type="caution">
    <text evidence="2">The sequence shown here is derived from an EMBL/GenBank/DDBJ whole genome shotgun (WGS) entry which is preliminary data.</text>
</comment>
<evidence type="ECO:0008006" key="4">
    <source>
        <dbReference type="Google" id="ProtNLM"/>
    </source>
</evidence>
<reference evidence="2 3" key="1">
    <citation type="submission" date="2019-06" db="EMBL/GenBank/DDBJ databases">
        <title>Sequencing the genomes of 1000 actinobacteria strains.</title>
        <authorList>
            <person name="Klenk H.-P."/>
        </authorList>
    </citation>
    <scope>NUCLEOTIDE SEQUENCE [LARGE SCALE GENOMIC DNA]</scope>
    <source>
        <strain evidence="2 3">DSM 21776</strain>
    </source>
</reference>
<proteinExistence type="predicted"/>
<feature type="region of interest" description="Disordered" evidence="1">
    <location>
        <begin position="1"/>
        <end position="22"/>
    </location>
</feature>
<accession>A0A543PTU6</accession>
<dbReference type="RefSeq" id="WP_141819736.1">
    <property type="nucleotide sequence ID" value="NZ_BAAAQC010000005.1"/>
</dbReference>
<dbReference type="SUPFAM" id="SSF160631">
    <property type="entry name" value="SMI1/KNR4-like"/>
    <property type="match status" value="1"/>
</dbReference>
<protein>
    <recommendedName>
        <fullName evidence="4">SUKH superfamily protein</fullName>
    </recommendedName>
</protein>
<evidence type="ECO:0000256" key="1">
    <source>
        <dbReference type="SAM" id="MobiDB-lite"/>
    </source>
</evidence>
<evidence type="ECO:0000313" key="3">
    <source>
        <dbReference type="Proteomes" id="UP000320085"/>
    </source>
</evidence>
<organism evidence="2 3">
    <name type="scientific">Humibacillus xanthopallidus</name>
    <dbReference type="NCBI Taxonomy" id="412689"/>
    <lineage>
        <taxon>Bacteria</taxon>
        <taxon>Bacillati</taxon>
        <taxon>Actinomycetota</taxon>
        <taxon>Actinomycetes</taxon>
        <taxon>Micrococcales</taxon>
        <taxon>Intrasporangiaceae</taxon>
        <taxon>Humibacillus</taxon>
    </lineage>
</organism>
<dbReference type="EMBL" id="VFQF01000001">
    <property type="protein sequence ID" value="TQN47480.1"/>
    <property type="molecule type" value="Genomic_DNA"/>
</dbReference>
<name>A0A543PTU6_9MICO</name>
<dbReference type="Proteomes" id="UP000320085">
    <property type="component" value="Unassembled WGS sequence"/>
</dbReference>